<protein>
    <submittedName>
        <fullName evidence="2">DUF4287 domain-containing protein</fullName>
    </submittedName>
</protein>
<dbReference type="Pfam" id="PF18899">
    <property type="entry name" value="DUF5655"/>
    <property type="match status" value="1"/>
</dbReference>
<evidence type="ECO:0000313" key="2">
    <source>
        <dbReference type="EMBL" id="MBD0849951.1"/>
    </source>
</evidence>
<dbReference type="Proteomes" id="UP000598350">
    <property type="component" value="Unassembled WGS sequence"/>
</dbReference>
<reference evidence="2 3" key="1">
    <citation type="submission" date="2020-05" db="EMBL/GenBank/DDBJ databases">
        <title>The draft genome sequence of Maribacter arenosus CAU 1321.</title>
        <authorList>
            <person name="Mu L."/>
        </authorList>
    </citation>
    <scope>NUCLEOTIDE SEQUENCE [LARGE SCALE GENOMIC DNA]</scope>
    <source>
        <strain evidence="2 3">CAU 1321</strain>
    </source>
</reference>
<dbReference type="InterPro" id="IPR025629">
    <property type="entry name" value="DUF4287"/>
</dbReference>
<feature type="domain" description="DUF5655" evidence="1">
    <location>
        <begin position="80"/>
        <end position="183"/>
    </location>
</feature>
<dbReference type="InterPro" id="IPR043714">
    <property type="entry name" value="DUF5655"/>
</dbReference>
<gene>
    <name evidence="2" type="ORF">HPE63_04650</name>
</gene>
<name>A0ABR7V9G7_9FLAO</name>
<organism evidence="2 3">
    <name type="scientific">Maribacter arenosus</name>
    <dbReference type="NCBI Taxonomy" id="1854708"/>
    <lineage>
        <taxon>Bacteria</taxon>
        <taxon>Pseudomonadati</taxon>
        <taxon>Bacteroidota</taxon>
        <taxon>Flavobacteriia</taxon>
        <taxon>Flavobacteriales</taxon>
        <taxon>Flavobacteriaceae</taxon>
        <taxon>Maribacter</taxon>
    </lineage>
</organism>
<dbReference type="EMBL" id="JABTCG010000001">
    <property type="protein sequence ID" value="MBD0849951.1"/>
    <property type="molecule type" value="Genomic_DNA"/>
</dbReference>
<sequence>MAKTSKEIEQEFINGLKTETGKDLKSWLSNITKSGIEKRNDIIKWLKTEHNFGHMNANLLMGIYANDGKPVYSSEQNLLDNQFEKYQEMRPLFEELQNAILKWDNSADFVTKKTYVSVTKKREFAAINIKKGELRLGMDLGDRPFDQLVQKSKLTGPMPRISHMVIIHEISDLTKQVFDLLETSKIRVN</sequence>
<dbReference type="RefSeq" id="WP_188313048.1">
    <property type="nucleotide sequence ID" value="NZ_JABTCG010000001.1"/>
</dbReference>
<proteinExistence type="predicted"/>
<comment type="caution">
    <text evidence="2">The sequence shown here is derived from an EMBL/GenBank/DDBJ whole genome shotgun (WGS) entry which is preliminary data.</text>
</comment>
<keyword evidence="3" id="KW-1185">Reference proteome</keyword>
<accession>A0ABR7V9G7</accession>
<dbReference type="Pfam" id="PF14117">
    <property type="entry name" value="DUF4287"/>
    <property type="match status" value="1"/>
</dbReference>
<evidence type="ECO:0000259" key="1">
    <source>
        <dbReference type="Pfam" id="PF18899"/>
    </source>
</evidence>
<evidence type="ECO:0000313" key="3">
    <source>
        <dbReference type="Proteomes" id="UP000598350"/>
    </source>
</evidence>